<name>U6KH92_EIMTE</name>
<dbReference type="RefSeq" id="XP_013228203.1">
    <property type="nucleotide sequence ID" value="XM_013372749.1"/>
</dbReference>
<organism evidence="2 3">
    <name type="scientific">Eimeria tenella</name>
    <name type="common">Coccidian parasite</name>
    <dbReference type="NCBI Taxonomy" id="5802"/>
    <lineage>
        <taxon>Eukaryota</taxon>
        <taxon>Sar</taxon>
        <taxon>Alveolata</taxon>
        <taxon>Apicomplexa</taxon>
        <taxon>Conoidasida</taxon>
        <taxon>Coccidia</taxon>
        <taxon>Eucoccidiorida</taxon>
        <taxon>Eimeriorina</taxon>
        <taxon>Eimeriidae</taxon>
        <taxon>Eimeria</taxon>
    </lineage>
</organism>
<dbReference type="VEuPathDB" id="ToxoDB:ETH_00002030"/>
<dbReference type="Proteomes" id="UP000030747">
    <property type="component" value="Unassembled WGS sequence"/>
</dbReference>
<protein>
    <submittedName>
        <fullName evidence="2">Uncharacterized protein</fullName>
    </submittedName>
</protein>
<dbReference type="EMBL" id="HG673757">
    <property type="protein sequence ID" value="CDJ37365.1"/>
    <property type="molecule type" value="Genomic_DNA"/>
</dbReference>
<proteinExistence type="predicted"/>
<accession>U6KH92</accession>
<dbReference type="OrthoDB" id="348585at2759"/>
<reference evidence="2" key="1">
    <citation type="submission" date="2013-10" db="EMBL/GenBank/DDBJ databases">
        <title>Genomic analysis of the causative agents of coccidiosis in chickens.</title>
        <authorList>
            <person name="Reid A.J."/>
            <person name="Blake D."/>
            <person name="Billington K."/>
            <person name="Browne H."/>
            <person name="Dunn M."/>
            <person name="Hung S."/>
            <person name="Kawahara F."/>
            <person name="Miranda-Saavedra D."/>
            <person name="Mourier T."/>
            <person name="Nagra H."/>
            <person name="Otto T.D."/>
            <person name="Rawlings N."/>
            <person name="Sanchez A."/>
            <person name="Sanders M."/>
            <person name="Subramaniam C."/>
            <person name="Tay Y."/>
            <person name="Dear P."/>
            <person name="Doerig C."/>
            <person name="Gruber A."/>
            <person name="Parkinson J."/>
            <person name="Shirley M."/>
            <person name="Wan K.L."/>
            <person name="Berriman M."/>
            <person name="Tomley F."/>
            <person name="Pain A."/>
        </authorList>
    </citation>
    <scope>NUCLEOTIDE SEQUENCE [LARGE SCALE GENOMIC DNA]</scope>
    <source>
        <strain evidence="2">Houghton</strain>
    </source>
</reference>
<evidence type="ECO:0000256" key="1">
    <source>
        <dbReference type="SAM" id="MobiDB-lite"/>
    </source>
</evidence>
<dbReference type="AlphaFoldDB" id="U6KH92"/>
<sequence>MLKAASAGLLWVRSWRPRLRVIESCGQSCCFSSSQQSVGTLLAEKKGNKLKINSEKELFEEAVGAECPAHDAGANDSQRGEEEAAAAAAAAAAAPSAPAAAPAAESAAAEDDWIYEAKPGGRLHFEAHKRLMMLASSPAAAAAAGNPPSAAAAAAGSPPSAAAAAAAAAGPGEPLNIWGVPLVRYLPAAERQQQQQCELGLLVRRQCMQAAAEFGSAAERFGVYRHLREPAAEPQDAALAASFKSAEMKSYLLFLAPHLPSLELQWVISGFLSVHLRHMDQQQMQHLLQLLQLQERPPAAATAAAAAGSQASAKCSCGQTRCCWGRHRVKGNSSSCSKINSHTSSNSSSSSSGTGSHGSGTDSDSPCSDNSSSSSSSGSCCCDGLTAATLADLLRCRGPRCVPPCLRGNSALRPLFSFINSNHPLLPFLPPPGALPPD</sequence>
<reference evidence="2" key="2">
    <citation type="submission" date="2013-10" db="EMBL/GenBank/DDBJ databases">
        <authorList>
            <person name="Aslett M."/>
        </authorList>
    </citation>
    <scope>NUCLEOTIDE SEQUENCE [LARGE SCALE GENOMIC DNA]</scope>
    <source>
        <strain evidence="2">Houghton</strain>
    </source>
</reference>
<evidence type="ECO:0000313" key="2">
    <source>
        <dbReference type="EMBL" id="CDJ37365.1"/>
    </source>
</evidence>
<evidence type="ECO:0000313" key="3">
    <source>
        <dbReference type="Proteomes" id="UP000030747"/>
    </source>
</evidence>
<dbReference type="VEuPathDB" id="ToxoDB:ETH2_1057800"/>
<feature type="region of interest" description="Disordered" evidence="1">
    <location>
        <begin position="329"/>
        <end position="370"/>
    </location>
</feature>
<feature type="compositionally biased region" description="Low complexity" evidence="1">
    <location>
        <begin position="331"/>
        <end position="370"/>
    </location>
</feature>
<feature type="region of interest" description="Disordered" evidence="1">
    <location>
        <begin position="67"/>
        <end position="91"/>
    </location>
</feature>
<keyword evidence="3" id="KW-1185">Reference proteome</keyword>
<gene>
    <name evidence="2" type="ORF">ETH_00002030</name>
</gene>
<dbReference type="GeneID" id="25249621"/>